<dbReference type="RefSeq" id="WP_305009299.1">
    <property type="nucleotide sequence ID" value="NZ_JAUQSY010000029.1"/>
</dbReference>
<accession>A0ABT9BHV9</accession>
<name>A0ABT9BHV9_9BACT</name>
<keyword evidence="1" id="KW-1133">Transmembrane helix</keyword>
<evidence type="ECO:0000313" key="2">
    <source>
        <dbReference type="EMBL" id="MDO7877837.1"/>
    </source>
</evidence>
<protein>
    <submittedName>
        <fullName evidence="2">Uncharacterized protein</fullName>
    </submittedName>
</protein>
<organism evidence="2 3">
    <name type="scientific">Hymenobacter aranciens</name>
    <dbReference type="NCBI Taxonomy" id="3063996"/>
    <lineage>
        <taxon>Bacteria</taxon>
        <taxon>Pseudomonadati</taxon>
        <taxon>Bacteroidota</taxon>
        <taxon>Cytophagia</taxon>
        <taxon>Cytophagales</taxon>
        <taxon>Hymenobacteraceae</taxon>
        <taxon>Hymenobacter</taxon>
    </lineage>
</organism>
<keyword evidence="3" id="KW-1185">Reference proteome</keyword>
<keyword evidence="1" id="KW-0472">Membrane</keyword>
<gene>
    <name evidence="2" type="ORF">Q5H93_24080</name>
</gene>
<sequence>MFLTLLLQTTKSTTVEITDLTNVYIALGGTLAAAITAAIASFVASSRAAKTAEKVAALSSKTTQEVAELSRKTTQEVATLSATVSREASTLAARTAQELKDKDYKHDFYKRIISKRLGAWEESENLLVSISETMIDEKDNQKFYSFCISGEELNALLDKMRSMMLNQTQWMGQEYGIAYTQFFNFLVEILRESMYVDKENNKLSAVNDKQLILLGKANYEQLGTAINSLLSKLSKLVVTMHDVEPFLEELGKASILTSK</sequence>
<keyword evidence="1" id="KW-0812">Transmembrane</keyword>
<dbReference type="Proteomes" id="UP001176429">
    <property type="component" value="Unassembled WGS sequence"/>
</dbReference>
<evidence type="ECO:0000256" key="1">
    <source>
        <dbReference type="SAM" id="Phobius"/>
    </source>
</evidence>
<reference evidence="2" key="1">
    <citation type="submission" date="2023-07" db="EMBL/GenBank/DDBJ databases">
        <authorList>
            <person name="Kim M.K."/>
        </authorList>
    </citation>
    <scope>NUCLEOTIDE SEQUENCE</scope>
    <source>
        <strain evidence="2">ASUV-10-1</strain>
    </source>
</reference>
<evidence type="ECO:0000313" key="3">
    <source>
        <dbReference type="Proteomes" id="UP001176429"/>
    </source>
</evidence>
<feature type="transmembrane region" description="Helical" evidence="1">
    <location>
        <begin position="24"/>
        <end position="44"/>
    </location>
</feature>
<dbReference type="EMBL" id="JAUQSY010000029">
    <property type="protein sequence ID" value="MDO7877837.1"/>
    <property type="molecule type" value="Genomic_DNA"/>
</dbReference>
<comment type="caution">
    <text evidence="2">The sequence shown here is derived from an EMBL/GenBank/DDBJ whole genome shotgun (WGS) entry which is preliminary data.</text>
</comment>
<proteinExistence type="predicted"/>